<accession>A0A0F9M244</accession>
<evidence type="ECO:0000256" key="1">
    <source>
        <dbReference type="SAM" id="MobiDB-lite"/>
    </source>
</evidence>
<feature type="region of interest" description="Disordered" evidence="1">
    <location>
        <begin position="1"/>
        <end position="35"/>
    </location>
</feature>
<name>A0A0F9M244_9ZZZZ</name>
<feature type="compositionally biased region" description="Basic and acidic residues" evidence="1">
    <location>
        <begin position="22"/>
        <end position="35"/>
    </location>
</feature>
<dbReference type="AlphaFoldDB" id="A0A0F9M244"/>
<organism evidence="2">
    <name type="scientific">marine sediment metagenome</name>
    <dbReference type="NCBI Taxonomy" id="412755"/>
    <lineage>
        <taxon>unclassified sequences</taxon>
        <taxon>metagenomes</taxon>
        <taxon>ecological metagenomes</taxon>
    </lineage>
</organism>
<dbReference type="EMBL" id="LAZR01005460">
    <property type="protein sequence ID" value="KKM99758.1"/>
    <property type="molecule type" value="Genomic_DNA"/>
</dbReference>
<protein>
    <submittedName>
        <fullName evidence="2">Uncharacterized protein</fullName>
    </submittedName>
</protein>
<gene>
    <name evidence="2" type="ORF">LCGC14_1144680</name>
</gene>
<sequence>MAARSKKAPLDLSLIPGTSADQQKRAERMQRRGQKPIEIRKVGRQYEIHVVGTAIGKVPTKALACSAAFQVGSYKLALGDFAHTYVKGWKGCER</sequence>
<reference evidence="2" key="1">
    <citation type="journal article" date="2015" name="Nature">
        <title>Complex archaea that bridge the gap between prokaryotes and eukaryotes.</title>
        <authorList>
            <person name="Spang A."/>
            <person name="Saw J.H."/>
            <person name="Jorgensen S.L."/>
            <person name="Zaremba-Niedzwiedzka K."/>
            <person name="Martijn J."/>
            <person name="Lind A.E."/>
            <person name="van Eijk R."/>
            <person name="Schleper C."/>
            <person name="Guy L."/>
            <person name="Ettema T.J."/>
        </authorList>
    </citation>
    <scope>NUCLEOTIDE SEQUENCE</scope>
</reference>
<proteinExistence type="predicted"/>
<evidence type="ECO:0000313" key="2">
    <source>
        <dbReference type="EMBL" id="KKM99758.1"/>
    </source>
</evidence>
<comment type="caution">
    <text evidence="2">The sequence shown here is derived from an EMBL/GenBank/DDBJ whole genome shotgun (WGS) entry which is preliminary data.</text>
</comment>